<dbReference type="EMBL" id="JARULN010000002">
    <property type="protein sequence ID" value="MDG5753341.1"/>
    <property type="molecule type" value="Genomic_DNA"/>
</dbReference>
<keyword evidence="4" id="KW-1185">Reference proteome</keyword>
<dbReference type="InterPro" id="IPR048110">
    <property type="entry name" value="SA1362/YqhP-like"/>
</dbReference>
<organism evidence="3 4">
    <name type="scientific">Ectobacillus antri</name>
    <dbReference type="NCBI Taxonomy" id="2486280"/>
    <lineage>
        <taxon>Bacteria</taxon>
        <taxon>Bacillati</taxon>
        <taxon>Bacillota</taxon>
        <taxon>Bacilli</taxon>
        <taxon>Bacillales</taxon>
        <taxon>Bacillaceae</taxon>
        <taxon>Ectobacillus</taxon>
    </lineage>
</organism>
<keyword evidence="2" id="KW-0472">Membrane</keyword>
<gene>
    <name evidence="3" type="ORF">P6P90_04940</name>
</gene>
<evidence type="ECO:0000256" key="1">
    <source>
        <dbReference type="SAM" id="MobiDB-lite"/>
    </source>
</evidence>
<dbReference type="RefSeq" id="WP_124563426.1">
    <property type="nucleotide sequence ID" value="NZ_JARRRY010000001.1"/>
</dbReference>
<evidence type="ECO:0000313" key="3">
    <source>
        <dbReference type="EMBL" id="MDG5753341.1"/>
    </source>
</evidence>
<evidence type="ECO:0000256" key="2">
    <source>
        <dbReference type="SAM" id="Phobius"/>
    </source>
</evidence>
<feature type="transmembrane region" description="Helical" evidence="2">
    <location>
        <begin position="31"/>
        <end position="51"/>
    </location>
</feature>
<feature type="region of interest" description="Disordered" evidence="1">
    <location>
        <begin position="60"/>
        <end position="122"/>
    </location>
</feature>
<dbReference type="Proteomes" id="UP001218246">
    <property type="component" value="Unassembled WGS sequence"/>
</dbReference>
<sequence length="122" mass="13398">MSGRSFALILFLLVIGLAAYQMITSTMNDPAGMIQNVLTIGIVIGAFFLLFKLFSSSGSARSSYNRAAKQSKRKYAKSFTAPLKMQDAQKGKNGSVFKKKRKPSHLTVIEGKKGKKKDRASF</sequence>
<feature type="compositionally biased region" description="Basic residues" evidence="1">
    <location>
        <begin position="113"/>
        <end position="122"/>
    </location>
</feature>
<proteinExistence type="predicted"/>
<accession>A0ABT6H4I5</accession>
<reference evidence="3 4" key="1">
    <citation type="submission" date="2023-04" db="EMBL/GenBank/DDBJ databases">
        <title>Ectobacillus antri isolated from activated sludge.</title>
        <authorList>
            <person name="Yan P."/>
            <person name="Liu X."/>
        </authorList>
    </citation>
    <scope>NUCLEOTIDE SEQUENCE [LARGE SCALE GENOMIC DNA]</scope>
    <source>
        <strain evidence="3 4">C18H</strain>
    </source>
</reference>
<evidence type="ECO:0000313" key="4">
    <source>
        <dbReference type="Proteomes" id="UP001218246"/>
    </source>
</evidence>
<comment type="caution">
    <text evidence="3">The sequence shown here is derived from an EMBL/GenBank/DDBJ whole genome shotgun (WGS) entry which is preliminary data.</text>
</comment>
<keyword evidence="2" id="KW-1133">Transmembrane helix</keyword>
<dbReference type="NCBIfam" id="NF041554">
    <property type="entry name" value="SA1362_fam"/>
    <property type="match status" value="1"/>
</dbReference>
<name>A0ABT6H4I5_9BACI</name>
<protein>
    <submittedName>
        <fullName evidence="3">SA1362 family protein</fullName>
    </submittedName>
</protein>
<keyword evidence="2" id="KW-0812">Transmembrane</keyword>